<dbReference type="InterPro" id="IPR020476">
    <property type="entry name" value="Nudix_hydrolase"/>
</dbReference>
<dbReference type="Proteomes" id="UP000604381">
    <property type="component" value="Unassembled WGS sequence"/>
</dbReference>
<proteinExistence type="inferred from homology"/>
<dbReference type="PROSITE" id="PS51462">
    <property type="entry name" value="NUDIX"/>
    <property type="match status" value="1"/>
</dbReference>
<feature type="domain" description="Nudix hydrolase" evidence="4">
    <location>
        <begin position="20"/>
        <end position="170"/>
    </location>
</feature>
<dbReference type="EMBL" id="JADHEI010000028">
    <property type="protein sequence ID" value="MBF2734809.1"/>
    <property type="molecule type" value="Genomic_DNA"/>
</dbReference>
<evidence type="ECO:0000256" key="2">
    <source>
        <dbReference type="ARBA" id="ARBA00022801"/>
    </source>
</evidence>
<accession>A0A930UGH3</accession>
<sequence>MSAGPVLDPDLPLAASPRARYRPCCAVVVCRADGHTLSARRAGTRSRAWQYPQGGIQPGETPRAACLRELREETGLSPRQVEAVAHAPRWLAYDIPAALRGATADADKRGNKGQIQAWFLLRLTDPGVDLAALLARAPDREFEELRWRRPADALARIVEFKRPVYAAALAAFAAGPMAASPCWRRLASGPA</sequence>
<dbReference type="PANTHER" id="PTHR43046:SF14">
    <property type="entry name" value="MUTT_NUDIX FAMILY PROTEIN"/>
    <property type="match status" value="1"/>
</dbReference>
<dbReference type="InterPro" id="IPR000086">
    <property type="entry name" value="NUDIX_hydrolase_dom"/>
</dbReference>
<comment type="similarity">
    <text evidence="3">Belongs to the Nudix hydrolase family.</text>
</comment>
<reference evidence="5" key="1">
    <citation type="submission" date="2020-10" db="EMBL/GenBank/DDBJ databases">
        <title>An improved Amphimedon queenslandica hologenome assembly reveals how three proteobacterial symbionts can extend the metabolic phenotypic of their marine sponge host.</title>
        <authorList>
            <person name="Degnan B."/>
            <person name="Degnan S."/>
            <person name="Xiang X."/>
        </authorList>
    </citation>
    <scope>NUCLEOTIDE SEQUENCE</scope>
    <source>
        <strain evidence="5">AqS2</strain>
    </source>
</reference>
<dbReference type="AlphaFoldDB" id="A0A930UGH3"/>
<organism evidence="5 6">
    <name type="scientific">Candidatus Amphirhobacter heronislandensis</name>
    <dbReference type="NCBI Taxonomy" id="1732024"/>
    <lineage>
        <taxon>Bacteria</taxon>
        <taxon>Pseudomonadati</taxon>
        <taxon>Pseudomonadota</taxon>
        <taxon>Gammaproteobacteria</taxon>
        <taxon>Candidatus Tethybacterales</taxon>
        <taxon>Candidatus Tethybacteraceae</taxon>
        <taxon>Candidatus Amphirhobacter</taxon>
    </lineage>
</organism>
<name>A0A930UGH3_9GAMM</name>
<evidence type="ECO:0000256" key="1">
    <source>
        <dbReference type="ARBA" id="ARBA00001946"/>
    </source>
</evidence>
<dbReference type="SUPFAM" id="SSF55811">
    <property type="entry name" value="Nudix"/>
    <property type="match status" value="1"/>
</dbReference>
<evidence type="ECO:0000313" key="6">
    <source>
        <dbReference type="Proteomes" id="UP000604381"/>
    </source>
</evidence>
<dbReference type="PANTHER" id="PTHR43046">
    <property type="entry name" value="GDP-MANNOSE MANNOSYL HYDROLASE"/>
    <property type="match status" value="1"/>
</dbReference>
<keyword evidence="2 3" id="KW-0378">Hydrolase</keyword>
<gene>
    <name evidence="5" type="ORF">ISN26_01770</name>
</gene>
<dbReference type="Pfam" id="PF00293">
    <property type="entry name" value="NUDIX"/>
    <property type="match status" value="1"/>
</dbReference>
<evidence type="ECO:0000259" key="4">
    <source>
        <dbReference type="PROSITE" id="PS51462"/>
    </source>
</evidence>
<comment type="cofactor">
    <cofactor evidence="1">
        <name>Mg(2+)</name>
        <dbReference type="ChEBI" id="CHEBI:18420"/>
    </cofactor>
</comment>
<evidence type="ECO:0000256" key="3">
    <source>
        <dbReference type="RuleBase" id="RU003476"/>
    </source>
</evidence>
<comment type="caution">
    <text evidence="5">The sequence shown here is derived from an EMBL/GenBank/DDBJ whole genome shotgun (WGS) entry which is preliminary data.</text>
</comment>
<keyword evidence="6" id="KW-1185">Reference proteome</keyword>
<dbReference type="GO" id="GO:0016787">
    <property type="term" value="F:hydrolase activity"/>
    <property type="evidence" value="ECO:0007669"/>
    <property type="project" value="UniProtKB-KW"/>
</dbReference>
<protein>
    <submittedName>
        <fullName evidence="5">RNA pyrophosphohydrolase</fullName>
        <ecNumber evidence="5">3.6.1.-</ecNumber>
    </submittedName>
</protein>
<dbReference type="InterPro" id="IPR020084">
    <property type="entry name" value="NUDIX_hydrolase_CS"/>
</dbReference>
<dbReference type="PRINTS" id="PR00502">
    <property type="entry name" value="NUDIXFAMILY"/>
</dbReference>
<evidence type="ECO:0000313" key="5">
    <source>
        <dbReference type="EMBL" id="MBF2734809.1"/>
    </source>
</evidence>
<dbReference type="PROSITE" id="PS00893">
    <property type="entry name" value="NUDIX_BOX"/>
    <property type="match status" value="1"/>
</dbReference>
<dbReference type="NCBIfam" id="NF001938">
    <property type="entry name" value="PRK00714.1-5"/>
    <property type="match status" value="1"/>
</dbReference>
<dbReference type="EC" id="3.6.1.-" evidence="5"/>
<dbReference type="InterPro" id="IPR015797">
    <property type="entry name" value="NUDIX_hydrolase-like_dom_sf"/>
</dbReference>
<dbReference type="Gene3D" id="3.90.79.10">
    <property type="entry name" value="Nucleoside Triphosphate Pyrophosphohydrolase"/>
    <property type="match status" value="1"/>
</dbReference>